<dbReference type="InterPro" id="IPR017850">
    <property type="entry name" value="Alkaline_phosphatase_core_sf"/>
</dbReference>
<dbReference type="InterPro" id="IPR000917">
    <property type="entry name" value="Sulfatase_N"/>
</dbReference>
<feature type="domain" description="Sulfatase N-terminal" evidence="6">
    <location>
        <begin position="62"/>
        <end position="392"/>
    </location>
</feature>
<name>A0A2G5SRC5_9PELO</name>
<evidence type="ECO:0000256" key="5">
    <source>
        <dbReference type="ARBA" id="ARBA00023180"/>
    </source>
</evidence>
<dbReference type="GO" id="GO:0005539">
    <property type="term" value="F:glycosaminoglycan binding"/>
    <property type="evidence" value="ECO:0007669"/>
    <property type="project" value="TreeGrafter"/>
</dbReference>
<reference evidence="8" key="1">
    <citation type="submission" date="2017-10" db="EMBL/GenBank/DDBJ databases">
        <title>Rapid genome shrinkage in a self-fertile nematode reveals novel sperm competition proteins.</title>
        <authorList>
            <person name="Yin D."/>
            <person name="Schwarz E.M."/>
            <person name="Thomas C.G."/>
            <person name="Felde R.L."/>
            <person name="Korf I.F."/>
            <person name="Cutter A.D."/>
            <person name="Schartner C.M."/>
            <person name="Ralston E.J."/>
            <person name="Meyer B.J."/>
            <person name="Haag E.S."/>
        </authorList>
    </citation>
    <scope>NUCLEOTIDE SEQUENCE [LARGE SCALE GENOMIC DNA]</scope>
    <source>
        <strain evidence="8">JU1422</strain>
    </source>
</reference>
<dbReference type="Gene3D" id="3.40.720.10">
    <property type="entry name" value="Alkaline Phosphatase, subunit A"/>
    <property type="match status" value="1"/>
</dbReference>
<comment type="similarity">
    <text evidence="2">Belongs to the sulfatase family.</text>
</comment>
<dbReference type="CDD" id="cd16147">
    <property type="entry name" value="G6S"/>
    <property type="match status" value="1"/>
</dbReference>
<dbReference type="Pfam" id="PF00884">
    <property type="entry name" value="Sulfatase"/>
    <property type="match status" value="1"/>
</dbReference>
<evidence type="ECO:0000256" key="4">
    <source>
        <dbReference type="ARBA" id="ARBA00022801"/>
    </source>
</evidence>
<dbReference type="GO" id="GO:0008449">
    <property type="term" value="F:N-acetylglucosamine-6-sulfatase activity"/>
    <property type="evidence" value="ECO:0007669"/>
    <property type="project" value="TreeGrafter"/>
</dbReference>
<sequence>MNCGQLEKYLSEAIGVTLLIGGQMSERNECTFMNWNSRVVFLFSTFVFSTNAVINFVDSQHNVILILTDDQDIELGSMNFMPKTTQIMKERGTEFTSGYVTTPICCPSRSTILTGLYVHNHHVHTNNGNCTGVEWRKVHEKKSIGVYLQNAGYRTAYLGKYLNEYDGSYIPPGWDEWHAIVKNSKFYNYSMNSNGEREKFGFEYEKDYFTDLVTNRSLRFIEKHIKTRAWQPFALIISYPAPHGPEDPAPQFAHMFENEFSHRTGSWNFAPNPDKQWLLQRTGKMNEVHISFTDLLHRRRLQTLQSVDEGIERLFNLLRELNQLWNTYAIYTSDHGYHLGQFGLLKGKNMPYEFDIRVPFFMRGPGIPRNVSLHEMVTNVDIAPTMLAIAGVSKPARMNGRSLLELVALKKKKKKHAEALKPWRDTVLIERGKMPKLKKIRDRYIKQKKKFNKENRLSKECKRRKWQRDCVEGQLWKCYYTVEDRWRIYKCRDNWVDQCPCRKKRDVDDDENDNVDEFLDHVDQENFSLENEWYQGEIGDHDDVDEWSHEVSSRQKRGILSKCSCSRNMSHPIKLLERKLSKKHYLKYKKKLQTGSLKPKDCSLPQMNCFTHTASHWKTPPLWPEELGEFCFCQNCNNNTYWCLRTKNETHNFLYCEFVTEFISFYDFNTDPDQLINAVYSLEIGVLEQLSEQLRMLRKCKNRQCEIWSASQKLRSPKLVDLRVNEKSFLNYNLDKT</sequence>
<dbReference type="EMBL" id="PDUG01000006">
    <property type="protein sequence ID" value="PIC17675.1"/>
    <property type="molecule type" value="Genomic_DNA"/>
</dbReference>
<dbReference type="SUPFAM" id="SSF53649">
    <property type="entry name" value="Alkaline phosphatase-like"/>
    <property type="match status" value="1"/>
</dbReference>
<dbReference type="OrthoDB" id="96314at2759"/>
<dbReference type="Proteomes" id="UP000230233">
    <property type="component" value="Chromosome X"/>
</dbReference>
<proteinExistence type="inferred from homology"/>
<dbReference type="PROSITE" id="PS00523">
    <property type="entry name" value="SULFATASE_1"/>
    <property type="match status" value="1"/>
</dbReference>
<keyword evidence="8" id="KW-1185">Reference proteome</keyword>
<protein>
    <recommendedName>
        <fullName evidence="6">Sulfatase N-terminal domain-containing protein</fullName>
    </recommendedName>
</protein>
<dbReference type="InterPro" id="IPR024607">
    <property type="entry name" value="Sulfatase_CS"/>
</dbReference>
<evidence type="ECO:0000256" key="3">
    <source>
        <dbReference type="ARBA" id="ARBA00022729"/>
    </source>
</evidence>
<organism evidence="7 8">
    <name type="scientific">Caenorhabditis nigoni</name>
    <dbReference type="NCBI Taxonomy" id="1611254"/>
    <lineage>
        <taxon>Eukaryota</taxon>
        <taxon>Metazoa</taxon>
        <taxon>Ecdysozoa</taxon>
        <taxon>Nematoda</taxon>
        <taxon>Chromadorea</taxon>
        <taxon>Rhabditida</taxon>
        <taxon>Rhabditina</taxon>
        <taxon>Rhabditomorpha</taxon>
        <taxon>Rhabditoidea</taxon>
        <taxon>Rhabditidae</taxon>
        <taxon>Peloderinae</taxon>
        <taxon>Caenorhabditis</taxon>
    </lineage>
</organism>
<dbReference type="PANTHER" id="PTHR43108:SF16">
    <property type="entry name" value="EXTRACELLULAR SULFATASE SULF-1 HOMOLOG"/>
    <property type="match status" value="1"/>
</dbReference>
<gene>
    <name evidence="7" type="primary">Cni-sul-1</name>
    <name evidence="7" type="synonym">Cnig_chr_X.g23837</name>
    <name evidence="7" type="ORF">B9Z55_023837</name>
</gene>
<dbReference type="FunFam" id="3.40.720.10:FF:000086">
    <property type="entry name" value="CRE-SUL-1 protein"/>
    <property type="match status" value="1"/>
</dbReference>
<evidence type="ECO:0000313" key="7">
    <source>
        <dbReference type="EMBL" id="PIC17675.1"/>
    </source>
</evidence>
<comment type="cofactor">
    <cofactor evidence="1">
        <name>Ca(2+)</name>
        <dbReference type="ChEBI" id="CHEBI:29108"/>
    </cofactor>
</comment>
<dbReference type="AlphaFoldDB" id="A0A2G5SRC5"/>
<comment type="caution">
    <text evidence="7">The sequence shown here is derived from an EMBL/GenBank/DDBJ whole genome shotgun (WGS) entry which is preliminary data.</text>
</comment>
<evidence type="ECO:0000256" key="1">
    <source>
        <dbReference type="ARBA" id="ARBA00001913"/>
    </source>
</evidence>
<evidence type="ECO:0000256" key="2">
    <source>
        <dbReference type="ARBA" id="ARBA00008779"/>
    </source>
</evidence>
<accession>A0A2G5SRC5</accession>
<keyword evidence="4" id="KW-0378">Hydrolase</keyword>
<evidence type="ECO:0000313" key="8">
    <source>
        <dbReference type="Proteomes" id="UP000230233"/>
    </source>
</evidence>
<dbReference type="STRING" id="1611254.A0A2G5SRC5"/>
<keyword evidence="3" id="KW-0732">Signal</keyword>
<evidence type="ECO:0000259" key="6">
    <source>
        <dbReference type="Pfam" id="PF00884"/>
    </source>
</evidence>
<keyword evidence="5" id="KW-0325">Glycoprotein</keyword>
<dbReference type="PANTHER" id="PTHR43108">
    <property type="entry name" value="N-ACETYLGLUCOSAMINE-6-SULFATASE FAMILY MEMBER"/>
    <property type="match status" value="1"/>
</dbReference>